<organism evidence="1 2">
    <name type="scientific">Pseudomonas germanica</name>
    <dbReference type="NCBI Taxonomy" id="2815720"/>
    <lineage>
        <taxon>Bacteria</taxon>
        <taxon>Pseudomonadati</taxon>
        <taxon>Pseudomonadota</taxon>
        <taxon>Gammaproteobacteria</taxon>
        <taxon>Pseudomonadales</taxon>
        <taxon>Pseudomonadaceae</taxon>
        <taxon>Pseudomonas</taxon>
    </lineage>
</organism>
<dbReference type="EMBL" id="CP071586">
    <property type="protein sequence ID" value="QYY84021.1"/>
    <property type="molecule type" value="Genomic_DNA"/>
</dbReference>
<proteinExistence type="predicted"/>
<evidence type="ECO:0000313" key="1">
    <source>
        <dbReference type="EMBL" id="QYY84021.1"/>
    </source>
</evidence>
<dbReference type="Proteomes" id="UP000824588">
    <property type="component" value="Chromosome"/>
</dbReference>
<sequence length="103" mass="11899">MVENLNIFERAELAAIFRCVMANPNDSALCKAKHEELKVLTDRAVREGRLEKNIYNAMLTAFIHNTWMFSKGKELKSIEVAEPRYPYGPDEVKIWQLEDDLGL</sequence>
<reference evidence="1 2" key="1">
    <citation type="journal article" date="2022" name="Int. J. Syst. Evol. Microbiol.">
        <title>Pseudomonas germanica sp. nov., isolated from Iris germanica rhizomes.</title>
        <authorList>
            <person name="Atanasov K.E."/>
            <person name="Galbis D.M."/>
            <person name="Gallego J."/>
            <person name="Serpico A."/>
            <person name="Bosch M."/>
            <person name="Altabella T."/>
            <person name="Ferrer A."/>
        </authorList>
    </citation>
    <scope>NUCLEOTIDE SEQUENCE [LARGE SCALE GENOMIC DNA]</scope>
    <source>
        <strain evidence="1 2">FIT28</strain>
    </source>
</reference>
<accession>A0ABX8YVK1</accession>
<keyword evidence="2" id="KW-1185">Reference proteome</keyword>
<dbReference type="RefSeq" id="WP_220558466.1">
    <property type="nucleotide sequence ID" value="NZ_CP071586.1"/>
</dbReference>
<evidence type="ECO:0000313" key="2">
    <source>
        <dbReference type="Proteomes" id="UP000824588"/>
    </source>
</evidence>
<name>A0ABX8YVK1_9PSED</name>
<protein>
    <submittedName>
        <fullName evidence="1">Uncharacterized protein</fullName>
    </submittedName>
</protein>
<gene>
    <name evidence="1" type="ORF">J0G10_11450</name>
</gene>